<accession>A0A8T3US95</accession>
<reference evidence="1 2" key="1">
    <citation type="submission" date="2020-09" db="EMBL/GenBank/DDBJ databases">
        <title>Genomic characterization of a novel Parvarchaeota family in acid mine drainage sediments.</title>
        <authorList>
            <person name="Luo Z.-H."/>
        </authorList>
    </citation>
    <scope>NUCLEOTIDE SEQUENCE [LARGE SCALE GENOMIC DNA]</scope>
    <source>
        <strain evidence="1">TL1-5_bins.178</strain>
    </source>
</reference>
<proteinExistence type="predicted"/>
<dbReference type="AlphaFoldDB" id="A0A8T3US95"/>
<dbReference type="InterPro" id="IPR027417">
    <property type="entry name" value="P-loop_NTPase"/>
</dbReference>
<dbReference type="Pfam" id="PF13238">
    <property type="entry name" value="AAA_18"/>
    <property type="match status" value="1"/>
</dbReference>
<dbReference type="Proteomes" id="UP000763484">
    <property type="component" value="Unassembled WGS sequence"/>
</dbReference>
<protein>
    <submittedName>
        <fullName evidence="1">AAA family ATPase</fullName>
    </submittedName>
</protein>
<dbReference type="SUPFAM" id="SSF52540">
    <property type="entry name" value="P-loop containing nucleoside triphosphate hydrolases"/>
    <property type="match status" value="1"/>
</dbReference>
<dbReference type="PANTHER" id="PTHR41930:SF1">
    <property type="entry name" value="DEPHOSPHO-COA KINASE"/>
    <property type="match status" value="1"/>
</dbReference>
<comment type="caution">
    <text evidence="1">The sequence shown here is derived from an EMBL/GenBank/DDBJ whole genome shotgun (WGS) entry which is preliminary data.</text>
</comment>
<dbReference type="EMBL" id="JADFAQ010000024">
    <property type="protein sequence ID" value="MBE5728123.1"/>
    <property type="molecule type" value="Genomic_DNA"/>
</dbReference>
<organism evidence="1 2">
    <name type="scientific">Candidatus Acidifodinimicrobium mancum</name>
    <dbReference type="NCBI Taxonomy" id="2898728"/>
    <lineage>
        <taxon>Archaea</taxon>
        <taxon>Candidatus Parvarchaeota</taxon>
        <taxon>Candidatus Acidifodinimicrobiaceae</taxon>
        <taxon>Candidatus Acidifodinimicrobium</taxon>
    </lineage>
</organism>
<evidence type="ECO:0000313" key="2">
    <source>
        <dbReference type="Proteomes" id="UP000763484"/>
    </source>
</evidence>
<sequence>MDKMVVLGLSSLPGGGKDYVADLLSKEYGFYKITPGDIVREILKKKGLPITRENEQNIPIEYRKKYGEDFLMKMVYKRAKESGRKLIAVSGIRTPGDLKFFRMKLDGDFKDISIVCAAKIRYSRIKERKREDAPHSFSEFLKQDKAERKLFKLDETEKLSDFKLRNEGNEKQLRRDLNRILDKFGLRYLLTK</sequence>
<dbReference type="PANTHER" id="PTHR41930">
    <property type="entry name" value="UPF0200 PROTEIN MJ1399"/>
    <property type="match status" value="1"/>
</dbReference>
<evidence type="ECO:0000313" key="1">
    <source>
        <dbReference type="EMBL" id="MBE5728123.1"/>
    </source>
</evidence>
<name>A0A8T3US95_9ARCH</name>
<dbReference type="Gene3D" id="3.40.50.300">
    <property type="entry name" value="P-loop containing nucleotide triphosphate hydrolases"/>
    <property type="match status" value="1"/>
</dbReference>
<gene>
    <name evidence="1" type="ORF">IHE50_01760</name>
</gene>